<protein>
    <submittedName>
        <fullName evidence="3">Glycoside hydrolase</fullName>
        <ecNumber evidence="3">2.7.11.1</ecNumber>
    </submittedName>
</protein>
<dbReference type="Pfam" id="PF03781">
    <property type="entry name" value="FGE-sulfatase"/>
    <property type="match status" value="1"/>
</dbReference>
<dbReference type="GO" id="GO:0004674">
    <property type="term" value="F:protein serine/threonine kinase activity"/>
    <property type="evidence" value="ECO:0007669"/>
    <property type="project" value="UniProtKB-EC"/>
</dbReference>
<dbReference type="PANTHER" id="PTHR23150">
    <property type="entry name" value="SULFATASE MODIFYING FACTOR 1, 2"/>
    <property type="match status" value="1"/>
</dbReference>
<evidence type="ECO:0000313" key="4">
    <source>
        <dbReference type="Proteomes" id="UP000095606"/>
    </source>
</evidence>
<dbReference type="EC" id="2.7.11.1" evidence="3"/>
<dbReference type="InterPro" id="IPR051043">
    <property type="entry name" value="Sulfatase_Mod_Factor_Kinase"/>
</dbReference>
<organism evidence="3 4">
    <name type="scientific">Bacteroides faecis</name>
    <dbReference type="NCBI Taxonomy" id="674529"/>
    <lineage>
        <taxon>Bacteria</taxon>
        <taxon>Pseudomonadati</taxon>
        <taxon>Bacteroidota</taxon>
        <taxon>Bacteroidia</taxon>
        <taxon>Bacteroidales</taxon>
        <taxon>Bacteroidaceae</taxon>
        <taxon>Bacteroides</taxon>
    </lineage>
</organism>
<dbReference type="EMBL" id="CZAE01000002">
    <property type="protein sequence ID" value="CUO64316.1"/>
    <property type="molecule type" value="Genomic_DNA"/>
</dbReference>
<dbReference type="GO" id="GO:0120147">
    <property type="term" value="F:formylglycine-generating oxidase activity"/>
    <property type="evidence" value="ECO:0007669"/>
    <property type="project" value="TreeGrafter"/>
</dbReference>
<evidence type="ECO:0000259" key="2">
    <source>
        <dbReference type="Pfam" id="PF03781"/>
    </source>
</evidence>
<feature type="signal peptide" evidence="1">
    <location>
        <begin position="1"/>
        <end position="31"/>
    </location>
</feature>
<sequence length="601" mass="65166">MSTLKNFRYVARTLSGGALLAGLLLSGGCSEDDGFAADDGSGTAVNFTAGIGEATPAPSVATMPQTRTATTGGNSWVKGEAVGIFMVDHSTRNIVDGAENRQYVTTAAGANVSFSPATPDDVIFYPQDNARVDFIACSYVTGLQFTGGIHINLSEQTAERQAENDILWAKADKGGAGYSKAEKAAVAFTFRHCLAKLTIQCKADGSVGTFDPADMTVTIKDINVKALVNVETGYTGVDNNNPTIGNIIPRTWDTPAEGCFATYDALIPPATYTDGEVTVEFKIGSDIYKWSVPSVTFESGKNYIYPLTIRKTGIDAGTPIIADWQTNDHGTGTAVELKDFVRIPAGTFLMGSPEDEPGRDSDEKQHWVTLSKDFYMSKYQVTNAQYAAFLNAKHAEGVLEYGVAYPFKDAAYLTGSTGEPLVRDCNSMSKWGITRNSSDGTWSPVSGYENHPVIYVTWYGAKAYADYYGYSLPTEAQWEYACRAGTTTAYSYGDTADGDYMWYTENNDPRGTKEVGTKLPNPWGLYNMHGNVREWCSDWYGDYNDSSDTDPTGPAAGISRVLRGGDWGYDPKDCDCRSAFRFKGYPSDAAYLVGFRVVVVP</sequence>
<dbReference type="GO" id="GO:0016787">
    <property type="term" value="F:hydrolase activity"/>
    <property type="evidence" value="ECO:0007669"/>
    <property type="project" value="UniProtKB-KW"/>
</dbReference>
<dbReference type="Gene3D" id="3.90.1580.10">
    <property type="entry name" value="paralog of FGE (formylglycine-generating enzyme)"/>
    <property type="match status" value="1"/>
</dbReference>
<accession>A0A3E5GLL0</accession>
<keyword evidence="3" id="KW-0378">Hydrolase</keyword>
<feature type="chain" id="PRO_5041164832" evidence="1">
    <location>
        <begin position="32"/>
        <end position="601"/>
    </location>
</feature>
<gene>
    <name evidence="3" type="primary">pkn1_1</name>
    <name evidence="3" type="ORF">ERS852461_00776</name>
</gene>
<reference evidence="3 4" key="1">
    <citation type="submission" date="2015-09" db="EMBL/GenBank/DDBJ databases">
        <authorList>
            <consortium name="Pathogen Informatics"/>
        </authorList>
    </citation>
    <scope>NUCLEOTIDE SEQUENCE [LARGE SCALE GENOMIC DNA]</scope>
    <source>
        <strain evidence="3 4">2789STDY5834846</strain>
    </source>
</reference>
<dbReference type="Proteomes" id="UP000095606">
    <property type="component" value="Unassembled WGS sequence"/>
</dbReference>
<dbReference type="Gene3D" id="2.60.40.2620">
    <property type="entry name" value="Fimbrillin-like"/>
    <property type="match status" value="1"/>
</dbReference>
<dbReference type="AlphaFoldDB" id="A0A3E5GLL0"/>
<dbReference type="InterPro" id="IPR005532">
    <property type="entry name" value="SUMF_dom"/>
</dbReference>
<dbReference type="CDD" id="cd13121">
    <property type="entry name" value="BF2867_like_C"/>
    <property type="match status" value="1"/>
</dbReference>
<evidence type="ECO:0000313" key="3">
    <source>
        <dbReference type="EMBL" id="CUO64316.1"/>
    </source>
</evidence>
<dbReference type="Gene3D" id="2.60.40.2630">
    <property type="match status" value="1"/>
</dbReference>
<keyword evidence="1" id="KW-0732">Signal</keyword>
<proteinExistence type="predicted"/>
<dbReference type="PROSITE" id="PS51257">
    <property type="entry name" value="PROKAR_LIPOPROTEIN"/>
    <property type="match status" value="1"/>
</dbReference>
<accession>A0A174GTD5</accession>
<dbReference type="RefSeq" id="WP_055268890.1">
    <property type="nucleotide sequence ID" value="NZ_CABMFH010000002.1"/>
</dbReference>
<feature type="domain" description="Sulfatase-modifying factor enzyme-like" evidence="2">
    <location>
        <begin position="337"/>
        <end position="598"/>
    </location>
</feature>
<dbReference type="GeneID" id="69590271"/>
<dbReference type="InterPro" id="IPR042278">
    <property type="entry name" value="Mfa-like_1_N"/>
</dbReference>
<dbReference type="InterPro" id="IPR042095">
    <property type="entry name" value="SUMF_sf"/>
</dbReference>
<dbReference type="PANTHER" id="PTHR23150:SF19">
    <property type="entry name" value="FORMYLGLYCINE-GENERATING ENZYME"/>
    <property type="match status" value="1"/>
</dbReference>
<dbReference type="InterPro" id="IPR016187">
    <property type="entry name" value="CTDL_fold"/>
</dbReference>
<evidence type="ECO:0000256" key="1">
    <source>
        <dbReference type="SAM" id="SignalP"/>
    </source>
</evidence>
<name>A0A3E5GLL0_9BACE</name>
<dbReference type="SUPFAM" id="SSF56436">
    <property type="entry name" value="C-type lectin-like"/>
    <property type="match status" value="1"/>
</dbReference>
<keyword evidence="3" id="KW-0808">Transferase</keyword>
<dbReference type="Pfam" id="PF13149">
    <property type="entry name" value="Mfa_like_1"/>
    <property type="match status" value="1"/>
</dbReference>
<dbReference type="InterPro" id="IPR025049">
    <property type="entry name" value="Mfa-like_1"/>
</dbReference>
<dbReference type="CDD" id="cd13120">
    <property type="entry name" value="BF2867_like_N"/>
    <property type="match status" value="1"/>
</dbReference>